<feature type="domain" description="Glycosyl hydrolases family 39 N-terminal catalytic" evidence="5">
    <location>
        <begin position="40"/>
        <end position="512"/>
    </location>
</feature>
<dbReference type="AlphaFoldDB" id="A0A1H3VEF8"/>
<feature type="active site" description="Proton donor" evidence="4">
    <location>
        <position position="192"/>
    </location>
</feature>
<protein>
    <submittedName>
        <fullName evidence="6">Xylan 1,4-beta-xylosidase</fullName>
    </submittedName>
</protein>
<keyword evidence="2" id="KW-0378">Hydrolase</keyword>
<dbReference type="OrthoDB" id="9776971at2"/>
<dbReference type="Gene3D" id="3.20.20.80">
    <property type="entry name" value="Glycosidases"/>
    <property type="match status" value="1"/>
</dbReference>
<dbReference type="InterPro" id="IPR017853">
    <property type="entry name" value="GH"/>
</dbReference>
<dbReference type="STRING" id="551991.SAMN05192529_1017"/>
<dbReference type="PANTHER" id="PTHR12631:SF10">
    <property type="entry name" value="BETA-XYLOSIDASE-LIKE PROTEIN-RELATED"/>
    <property type="match status" value="1"/>
</dbReference>
<evidence type="ECO:0000256" key="4">
    <source>
        <dbReference type="PIRSR" id="PIRSR600514-1"/>
    </source>
</evidence>
<keyword evidence="7" id="KW-1185">Reference proteome</keyword>
<dbReference type="SUPFAM" id="SSF51445">
    <property type="entry name" value="(Trans)glycosidases"/>
    <property type="match status" value="1"/>
</dbReference>
<gene>
    <name evidence="6" type="ORF">SAMN05192529_1017</name>
</gene>
<evidence type="ECO:0000256" key="2">
    <source>
        <dbReference type="ARBA" id="ARBA00022801"/>
    </source>
</evidence>
<dbReference type="PROSITE" id="PS01027">
    <property type="entry name" value="GLYCOSYL_HYDROL_F39"/>
    <property type="match status" value="1"/>
</dbReference>
<dbReference type="PRINTS" id="PR00745">
    <property type="entry name" value="GLHYDRLASE39"/>
</dbReference>
<dbReference type="InterPro" id="IPR049165">
    <property type="entry name" value="GH39_as"/>
</dbReference>
<name>A0A1H3VEF8_9BACT</name>
<dbReference type="InterPro" id="IPR000514">
    <property type="entry name" value="Glyco_hydro_39"/>
</dbReference>
<evidence type="ECO:0000256" key="3">
    <source>
        <dbReference type="ARBA" id="ARBA00023295"/>
    </source>
</evidence>
<proteinExistence type="inferred from homology"/>
<dbReference type="Gene3D" id="2.60.40.1500">
    <property type="entry name" value="Glycosyl hydrolase domain, family 39"/>
    <property type="match status" value="1"/>
</dbReference>
<dbReference type="InterPro" id="IPR049166">
    <property type="entry name" value="GH39_cat"/>
</dbReference>
<evidence type="ECO:0000259" key="5">
    <source>
        <dbReference type="Pfam" id="PF01229"/>
    </source>
</evidence>
<dbReference type="GO" id="GO:0005975">
    <property type="term" value="P:carbohydrate metabolic process"/>
    <property type="evidence" value="ECO:0007669"/>
    <property type="project" value="InterPro"/>
</dbReference>
<reference evidence="6 7" key="1">
    <citation type="submission" date="2016-10" db="EMBL/GenBank/DDBJ databases">
        <authorList>
            <person name="de Groot N.N."/>
        </authorList>
    </citation>
    <scope>NUCLEOTIDE SEQUENCE [LARGE SCALE GENOMIC DNA]</scope>
    <source>
        <strain evidence="6 7">Vu-144</strain>
    </source>
</reference>
<dbReference type="SUPFAM" id="SSF51011">
    <property type="entry name" value="Glycosyl hydrolase domain"/>
    <property type="match status" value="1"/>
</dbReference>
<sequence>MWKKILKIRIKIIVVAVFSILFFIPKNSKAQSGSARIIEANLKQTPTPLNMSFNECIGAGRANEGLRADWQRQLRIVQKECGFRYIRFHGLLSDDMGVYKEDKYGNPSYNWQYIDELYDFLLSIHIKPFVELGFMPKALASGNQTVFWWKGNITPPKDYNKWDNLIKALVTHWTERYGEDEVASWFFEVWNEPNLRGYFFSGDQNDYFKLYRETAETIKKVSSKYRVGGPASAGNAWVPAMLKFCGDEHVPIDFITAHEYGVMIGHVDTSGESGTIINPNKNAVSNNMKKTKEMILNSSLPHLGLHYTEWSSSYTPTDFMHDTYEQAPFILNSIKQAGSSVNSMSYWTFTDIFEELGPRFQAFHGGFGLMNYEDIKKPAYYAFKFMNELGNKEYASTDADSYVCKDSSGNVRVLFWDCTIDHANDTTNDQQFYNRVIPAKPASAAKLKLTGLKPGKYSMEIYRTGFKVNDPFTSYMSMGSPAQLTRKQVAELKQQNSGAPSEQQIINISADGKLEKEFTMRQNDVYFVKLNKL</sequence>
<evidence type="ECO:0000256" key="1">
    <source>
        <dbReference type="ARBA" id="ARBA00008875"/>
    </source>
</evidence>
<dbReference type="EMBL" id="FNQY01000001">
    <property type="protein sequence ID" value="SDZ73129.1"/>
    <property type="molecule type" value="Genomic_DNA"/>
</dbReference>
<dbReference type="InterPro" id="IPR051923">
    <property type="entry name" value="Glycosyl_Hydrolase_39"/>
</dbReference>
<dbReference type="Proteomes" id="UP000199041">
    <property type="component" value="Unassembled WGS sequence"/>
</dbReference>
<organism evidence="6 7">
    <name type="scientific">Arachidicoccus rhizosphaerae</name>
    <dbReference type="NCBI Taxonomy" id="551991"/>
    <lineage>
        <taxon>Bacteria</taxon>
        <taxon>Pseudomonadati</taxon>
        <taxon>Bacteroidota</taxon>
        <taxon>Chitinophagia</taxon>
        <taxon>Chitinophagales</taxon>
        <taxon>Chitinophagaceae</taxon>
        <taxon>Arachidicoccus</taxon>
    </lineage>
</organism>
<evidence type="ECO:0000313" key="6">
    <source>
        <dbReference type="EMBL" id="SDZ73129.1"/>
    </source>
</evidence>
<evidence type="ECO:0000313" key="7">
    <source>
        <dbReference type="Proteomes" id="UP000199041"/>
    </source>
</evidence>
<dbReference type="Pfam" id="PF01229">
    <property type="entry name" value="Glyco_hydro_39"/>
    <property type="match status" value="1"/>
</dbReference>
<dbReference type="GO" id="GO:0004553">
    <property type="term" value="F:hydrolase activity, hydrolyzing O-glycosyl compounds"/>
    <property type="evidence" value="ECO:0007669"/>
    <property type="project" value="InterPro"/>
</dbReference>
<dbReference type="RefSeq" id="WP_091391879.1">
    <property type="nucleotide sequence ID" value="NZ_FNQY01000001.1"/>
</dbReference>
<comment type="similarity">
    <text evidence="1">Belongs to the glycosyl hydrolase 39 family.</text>
</comment>
<keyword evidence="3" id="KW-0326">Glycosidase</keyword>
<accession>A0A1H3VEF8</accession>
<dbReference type="PANTHER" id="PTHR12631">
    <property type="entry name" value="ALPHA-L-IDURONIDASE"/>
    <property type="match status" value="1"/>
</dbReference>